<dbReference type="AlphaFoldDB" id="A0A319BMI1"/>
<dbReference type="RefSeq" id="XP_025567355.1">
    <property type="nucleotide sequence ID" value="XM_025708022.1"/>
</dbReference>
<proteinExistence type="predicted"/>
<gene>
    <name evidence="2" type="ORF">BO88DRAFT_410962</name>
</gene>
<evidence type="ECO:0000256" key="1">
    <source>
        <dbReference type="SAM" id="MobiDB-lite"/>
    </source>
</evidence>
<sequence>MHPDDVDQAIWMLKNYLQELHSERQINKKTGGTAIFGTKRHNEVSNTKCNTGNDDKAILGDGMATTTPSEVQEALTPKQKIRLNRLSPTYKKEEVYWQMTKINRALEMTTKRTPSEERLDEEANDNREEEEIPELAKDTEHAIFDPHGSRRTKNQ</sequence>
<feature type="compositionally biased region" description="Basic and acidic residues" evidence="1">
    <location>
        <begin position="134"/>
        <end position="148"/>
    </location>
</feature>
<organism evidence="2 3">
    <name type="scientific">Aspergillus vadensis (strain CBS 113365 / IMI 142717 / IBT 24658)</name>
    <dbReference type="NCBI Taxonomy" id="1448311"/>
    <lineage>
        <taxon>Eukaryota</taxon>
        <taxon>Fungi</taxon>
        <taxon>Dikarya</taxon>
        <taxon>Ascomycota</taxon>
        <taxon>Pezizomycotina</taxon>
        <taxon>Eurotiomycetes</taxon>
        <taxon>Eurotiomycetidae</taxon>
        <taxon>Eurotiales</taxon>
        <taxon>Aspergillaceae</taxon>
        <taxon>Aspergillus</taxon>
        <taxon>Aspergillus subgen. Circumdati</taxon>
    </lineage>
</organism>
<evidence type="ECO:0000313" key="3">
    <source>
        <dbReference type="Proteomes" id="UP000248405"/>
    </source>
</evidence>
<dbReference type="GeneID" id="37212614"/>
<dbReference type="Proteomes" id="UP000248405">
    <property type="component" value="Unassembled WGS sequence"/>
</dbReference>
<feature type="region of interest" description="Disordered" evidence="1">
    <location>
        <begin position="109"/>
        <end position="155"/>
    </location>
</feature>
<evidence type="ECO:0000313" key="2">
    <source>
        <dbReference type="EMBL" id="PYH73561.1"/>
    </source>
</evidence>
<keyword evidence="3" id="KW-1185">Reference proteome</keyword>
<accession>A0A319BMI1</accession>
<reference evidence="2" key="1">
    <citation type="submission" date="2016-12" db="EMBL/GenBank/DDBJ databases">
        <title>The genomes of Aspergillus section Nigri reveals drivers in fungal speciation.</title>
        <authorList>
            <consortium name="DOE Joint Genome Institute"/>
            <person name="Vesth T.C."/>
            <person name="Nybo J."/>
            <person name="Theobald S."/>
            <person name="Brandl J."/>
            <person name="Frisvad J.C."/>
            <person name="Nielsen K.F."/>
            <person name="Lyhne E.K."/>
            <person name="Kogle M.E."/>
            <person name="Kuo A."/>
            <person name="Riley R."/>
            <person name="Clum A."/>
            <person name="Nolan M."/>
            <person name="Lipzen A."/>
            <person name="Salamov A."/>
            <person name="Henrissat B."/>
            <person name="Wiebenga A."/>
            <person name="De Vries R.P."/>
            <person name="Grigoriev I.V."/>
            <person name="Mortensen U.H."/>
            <person name="Andersen M.R."/>
            <person name="Baker S.E."/>
        </authorList>
    </citation>
    <scope>NUCLEOTIDE SEQUENCE [LARGE SCALE GENOMIC DNA]</scope>
    <source>
        <strain evidence="2">CBS 113365</strain>
    </source>
</reference>
<dbReference type="EMBL" id="KZ821615">
    <property type="protein sequence ID" value="PYH73561.1"/>
    <property type="molecule type" value="Genomic_DNA"/>
</dbReference>
<feature type="compositionally biased region" description="Acidic residues" evidence="1">
    <location>
        <begin position="118"/>
        <end position="133"/>
    </location>
</feature>
<name>A0A319BMI1_ASPVC</name>
<protein>
    <submittedName>
        <fullName evidence="2">Uncharacterized protein</fullName>
    </submittedName>
</protein>